<dbReference type="Gene3D" id="2.30.30.100">
    <property type="match status" value="3"/>
</dbReference>
<organism evidence="2 4">
    <name type="scientific">Rotaria sordida</name>
    <dbReference type="NCBI Taxonomy" id="392033"/>
    <lineage>
        <taxon>Eukaryota</taxon>
        <taxon>Metazoa</taxon>
        <taxon>Spiralia</taxon>
        <taxon>Gnathifera</taxon>
        <taxon>Rotifera</taxon>
        <taxon>Eurotatoria</taxon>
        <taxon>Bdelloidea</taxon>
        <taxon>Philodinida</taxon>
        <taxon>Philodinidae</taxon>
        <taxon>Rotaria</taxon>
    </lineage>
</organism>
<protein>
    <recommendedName>
        <fullName evidence="6">VCBS repeat-containing protein</fullName>
    </recommendedName>
</protein>
<evidence type="ECO:0000313" key="2">
    <source>
        <dbReference type="EMBL" id="CAF1498829.1"/>
    </source>
</evidence>
<gene>
    <name evidence="3" type="ORF">JXQ802_LOCUS55048</name>
    <name evidence="2" type="ORF">PYM288_LOCUS38536</name>
</gene>
<dbReference type="Proteomes" id="UP000663854">
    <property type="component" value="Unassembled WGS sequence"/>
</dbReference>
<feature type="non-terminal residue" evidence="2">
    <location>
        <position position="175"/>
    </location>
</feature>
<proteinExistence type="predicted"/>
<keyword evidence="5" id="KW-1185">Reference proteome</keyword>
<keyword evidence="1" id="KW-0732">Signal</keyword>
<dbReference type="AlphaFoldDB" id="A0A815SXL6"/>
<sequence length="175" mass="17781">MDDNNDVCFPIAPCNRFPTQVIYSTGTKPASVAAVDVNGDSKPDIIVANYGSDNVGVLLNNGNGTFGAQVTYSTGTDPFSVAAADINGDSKLDIIVANYGSNNVGVLLNNGNGTFAAQVTYSTGTGTGPHSVTAVDVNGDSILDIIVANYGSNNVGVFLNNGNGTFAAQVTYSTG</sequence>
<evidence type="ECO:0000256" key="1">
    <source>
        <dbReference type="ARBA" id="ARBA00022729"/>
    </source>
</evidence>
<name>A0A815SXL6_9BILA</name>
<dbReference type="EMBL" id="CAJNOL010011250">
    <property type="protein sequence ID" value="CAF1654388.1"/>
    <property type="molecule type" value="Genomic_DNA"/>
</dbReference>
<dbReference type="InterPro" id="IPR028994">
    <property type="entry name" value="Integrin_alpha_N"/>
</dbReference>
<dbReference type="SUPFAM" id="SSF69318">
    <property type="entry name" value="Integrin alpha N-terminal domain"/>
    <property type="match status" value="1"/>
</dbReference>
<evidence type="ECO:0000313" key="5">
    <source>
        <dbReference type="Proteomes" id="UP000663870"/>
    </source>
</evidence>
<dbReference type="Pfam" id="PF13517">
    <property type="entry name" value="FG-GAP_3"/>
    <property type="match status" value="1"/>
</dbReference>
<dbReference type="PANTHER" id="PTHR46580">
    <property type="entry name" value="SENSOR KINASE-RELATED"/>
    <property type="match status" value="1"/>
</dbReference>
<evidence type="ECO:0000313" key="3">
    <source>
        <dbReference type="EMBL" id="CAF1654388.1"/>
    </source>
</evidence>
<dbReference type="EMBL" id="CAJNOH010009474">
    <property type="protein sequence ID" value="CAF1498829.1"/>
    <property type="molecule type" value="Genomic_DNA"/>
</dbReference>
<dbReference type="InterPro" id="IPR013517">
    <property type="entry name" value="FG-GAP"/>
</dbReference>
<dbReference type="Pfam" id="PF01839">
    <property type="entry name" value="FG-GAP"/>
    <property type="match status" value="1"/>
</dbReference>
<accession>A0A815SXL6</accession>
<evidence type="ECO:0008006" key="6">
    <source>
        <dbReference type="Google" id="ProtNLM"/>
    </source>
</evidence>
<dbReference type="Proteomes" id="UP000663870">
    <property type="component" value="Unassembled WGS sequence"/>
</dbReference>
<evidence type="ECO:0000313" key="4">
    <source>
        <dbReference type="Proteomes" id="UP000663854"/>
    </source>
</evidence>
<comment type="caution">
    <text evidence="2">The sequence shown here is derived from an EMBL/GenBank/DDBJ whole genome shotgun (WGS) entry which is preliminary data.</text>
</comment>
<dbReference type="PANTHER" id="PTHR46580:SF2">
    <property type="entry name" value="MAM DOMAIN-CONTAINING PROTEIN"/>
    <property type="match status" value="1"/>
</dbReference>
<reference evidence="2" key="1">
    <citation type="submission" date="2021-02" db="EMBL/GenBank/DDBJ databases">
        <authorList>
            <person name="Nowell W R."/>
        </authorList>
    </citation>
    <scope>NUCLEOTIDE SEQUENCE</scope>
</reference>